<keyword evidence="2" id="KW-1185">Reference proteome</keyword>
<gene>
    <name evidence="1" type="ORF">PEDI_37220</name>
</gene>
<dbReference type="SUPFAM" id="SSF49464">
    <property type="entry name" value="Carboxypeptidase regulatory domain-like"/>
    <property type="match status" value="1"/>
</dbReference>
<evidence type="ECO:0000313" key="2">
    <source>
        <dbReference type="Proteomes" id="UP001310022"/>
    </source>
</evidence>
<protein>
    <recommendedName>
        <fullName evidence="3">Secretin/TonB short N-terminal domain-containing protein</fullName>
    </recommendedName>
</protein>
<dbReference type="AlphaFoldDB" id="A0AAN4W385"/>
<comment type="caution">
    <text evidence="1">The sequence shown here is derived from an EMBL/GenBank/DDBJ whole genome shotgun (WGS) entry which is preliminary data.</text>
</comment>
<dbReference type="EMBL" id="BQKE01000002">
    <property type="protein sequence ID" value="GJM63170.1"/>
    <property type="molecule type" value="Genomic_DNA"/>
</dbReference>
<dbReference type="Proteomes" id="UP001310022">
    <property type="component" value="Unassembled WGS sequence"/>
</dbReference>
<dbReference type="RefSeq" id="WP_338238374.1">
    <property type="nucleotide sequence ID" value="NZ_BQKE01000002.1"/>
</dbReference>
<organism evidence="1 2">
    <name type="scientific">Persicobacter diffluens</name>
    <dbReference type="NCBI Taxonomy" id="981"/>
    <lineage>
        <taxon>Bacteria</taxon>
        <taxon>Pseudomonadati</taxon>
        <taxon>Bacteroidota</taxon>
        <taxon>Cytophagia</taxon>
        <taxon>Cytophagales</taxon>
        <taxon>Persicobacteraceae</taxon>
        <taxon>Persicobacter</taxon>
    </lineage>
</organism>
<sequence length="669" mass="73489">MNPLRLKQLYSLIICVMWGISPLFAQNILQKKIELAPTSDHFSAIMHQLSQQAGFDFAYNAALFAADEKYQIEANNEPLSQVLDSFLSPMEMSYKVIGEQIIIYPDKKVKERKASRTISGLIMDQQSGEGLAGIEIHDEYWGMIAYTDANGRFERTFKQPTVNLNLWLRGGNYQEKHLKIRLTQDRSINIMMEKEAALERKSQTPANFLVTTSPKIAPLDELKMVQIFVSEDKTEALAASDTLIYSPFQVGLLPALSSNFLKNAQSINGASFNLLAGYAAGVQGIEMGGIANIDRFDMRGAQLAGVTNIIGGSVEGIQMAGIFNHSKGYISGAQMAGVTNIAHKEMAGIQMAGINNVHQGRITGLQMAGVSNVLTSGGKGLQVAGISNMTKGEYLGVQLSAVLNRSKDKMKGWQVAGLINVVADSLEGFQLAALSNINKKYLNGSQVSALNNTNRGNMMGFQFSLSNNSQQKLHGLQVGLINVADTIRGSQLGLINHARRFEGGVPFGLFSFVSTGANNLELLYEDENFLSLNYKTGHRHLYNILTYAISMNDFETMTMGYGLGSAPKIYRSLSLSADVTFNYVQQETKFFDHLNFLAKAGLQLNWSITPGFGIFAGGRYNIQWVDINGLEGRPSSLRTHPLWTNQQDNIISSGWMSFHAGIRIGRLGH</sequence>
<evidence type="ECO:0000313" key="1">
    <source>
        <dbReference type="EMBL" id="GJM63170.1"/>
    </source>
</evidence>
<name>A0AAN4W385_9BACT</name>
<proteinExistence type="predicted"/>
<evidence type="ECO:0008006" key="3">
    <source>
        <dbReference type="Google" id="ProtNLM"/>
    </source>
</evidence>
<dbReference type="InterPro" id="IPR008969">
    <property type="entry name" value="CarboxyPept-like_regulatory"/>
</dbReference>
<accession>A0AAN4W385</accession>
<reference evidence="1 2" key="1">
    <citation type="submission" date="2021-12" db="EMBL/GenBank/DDBJ databases">
        <title>Genome sequencing of bacteria with rrn-lacking chromosome and rrn-plasmid.</title>
        <authorList>
            <person name="Anda M."/>
            <person name="Iwasaki W."/>
        </authorList>
    </citation>
    <scope>NUCLEOTIDE SEQUENCE [LARGE SCALE GENOMIC DNA]</scope>
    <source>
        <strain evidence="1 2">NBRC 15940</strain>
    </source>
</reference>